<gene>
    <name evidence="2" type="ORF">F2Q69_00025307</name>
</gene>
<name>A0A8S9QIC7_BRACR</name>
<accession>A0A8S9QIC7</accession>
<protein>
    <submittedName>
        <fullName evidence="2">Uncharacterized protein</fullName>
    </submittedName>
</protein>
<comment type="caution">
    <text evidence="2">The sequence shown here is derived from an EMBL/GenBank/DDBJ whole genome shotgun (WGS) entry which is preliminary data.</text>
</comment>
<reference evidence="2" key="1">
    <citation type="submission" date="2019-12" db="EMBL/GenBank/DDBJ databases">
        <title>Genome sequencing and annotation of Brassica cretica.</title>
        <authorList>
            <person name="Studholme D.J."/>
            <person name="Sarris P."/>
        </authorList>
    </citation>
    <scope>NUCLEOTIDE SEQUENCE</scope>
    <source>
        <strain evidence="2">PFS-109/04</strain>
        <tissue evidence="2">Leaf</tissue>
    </source>
</reference>
<sequence>MPPTYRRRVSDAIAKPPPATDTSNNSLDLPTLQGMAAFQILQYADSLSSAVAACTSSPGPGINTLASHRWVAIILDNT</sequence>
<evidence type="ECO:0000313" key="3">
    <source>
        <dbReference type="Proteomes" id="UP000712600"/>
    </source>
</evidence>
<dbReference type="AlphaFoldDB" id="A0A8S9QIC7"/>
<feature type="region of interest" description="Disordered" evidence="1">
    <location>
        <begin position="1"/>
        <end position="27"/>
    </location>
</feature>
<dbReference type="Proteomes" id="UP000712600">
    <property type="component" value="Unassembled WGS sequence"/>
</dbReference>
<dbReference type="EMBL" id="QGKX02001290">
    <property type="protein sequence ID" value="KAF3541616.1"/>
    <property type="molecule type" value="Genomic_DNA"/>
</dbReference>
<proteinExistence type="predicted"/>
<organism evidence="2 3">
    <name type="scientific">Brassica cretica</name>
    <name type="common">Mustard</name>
    <dbReference type="NCBI Taxonomy" id="69181"/>
    <lineage>
        <taxon>Eukaryota</taxon>
        <taxon>Viridiplantae</taxon>
        <taxon>Streptophyta</taxon>
        <taxon>Embryophyta</taxon>
        <taxon>Tracheophyta</taxon>
        <taxon>Spermatophyta</taxon>
        <taxon>Magnoliopsida</taxon>
        <taxon>eudicotyledons</taxon>
        <taxon>Gunneridae</taxon>
        <taxon>Pentapetalae</taxon>
        <taxon>rosids</taxon>
        <taxon>malvids</taxon>
        <taxon>Brassicales</taxon>
        <taxon>Brassicaceae</taxon>
        <taxon>Brassiceae</taxon>
        <taxon>Brassica</taxon>
    </lineage>
</organism>
<evidence type="ECO:0000256" key="1">
    <source>
        <dbReference type="SAM" id="MobiDB-lite"/>
    </source>
</evidence>
<evidence type="ECO:0000313" key="2">
    <source>
        <dbReference type="EMBL" id="KAF3541616.1"/>
    </source>
</evidence>